<keyword evidence="2 6" id="KW-0963">Cytoplasm</keyword>
<evidence type="ECO:0000256" key="5">
    <source>
        <dbReference type="ARBA" id="ARBA00023163"/>
    </source>
</evidence>
<dbReference type="InterPro" id="IPR002876">
    <property type="entry name" value="Transcrip_reg_TACO1-like"/>
</dbReference>
<proteinExistence type="inferred from homology"/>
<dbReference type="InterPro" id="IPR017856">
    <property type="entry name" value="Integrase-like_N"/>
</dbReference>
<reference evidence="9 10" key="1">
    <citation type="submission" date="2020-01" db="EMBL/GenBank/DDBJ databases">
        <title>Genomes assembled from Gulf of Kutch pelagic sediment metagenomes.</title>
        <authorList>
            <person name="Chandrashekar M."/>
            <person name="Mahajan M.S."/>
            <person name="Dave K.J."/>
            <person name="Vatsa P."/>
            <person name="Nathani N.M."/>
        </authorList>
    </citation>
    <scope>NUCLEOTIDE SEQUENCE [LARGE SCALE GENOMIC DNA]</scope>
    <source>
        <strain evidence="9">KS3-K002</strain>
    </source>
</reference>
<dbReference type="Proteomes" id="UP000702544">
    <property type="component" value="Unassembled WGS sequence"/>
</dbReference>
<evidence type="ECO:0000256" key="1">
    <source>
        <dbReference type="ARBA" id="ARBA00008724"/>
    </source>
</evidence>
<evidence type="ECO:0000259" key="8">
    <source>
        <dbReference type="Pfam" id="PF20772"/>
    </source>
</evidence>
<gene>
    <name evidence="9" type="ORF">GWO12_10465</name>
</gene>
<dbReference type="InterPro" id="IPR049083">
    <property type="entry name" value="TACO1_YebC_N"/>
</dbReference>
<dbReference type="AlphaFoldDB" id="A0AAE5CB88"/>
<dbReference type="PANTHER" id="PTHR12532:SF6">
    <property type="entry name" value="TRANSCRIPTIONAL REGULATORY PROTEIN YEBC-RELATED"/>
    <property type="match status" value="1"/>
</dbReference>
<dbReference type="EMBL" id="JAACAK010000083">
    <property type="protein sequence ID" value="NIR75512.1"/>
    <property type="molecule type" value="Genomic_DNA"/>
</dbReference>
<dbReference type="GO" id="GO:0003677">
    <property type="term" value="F:DNA binding"/>
    <property type="evidence" value="ECO:0007669"/>
    <property type="project" value="UniProtKB-UniRule"/>
</dbReference>
<dbReference type="InterPro" id="IPR048300">
    <property type="entry name" value="TACO1_YebC-like_2nd/3rd_dom"/>
</dbReference>
<dbReference type="Gene3D" id="3.30.70.980">
    <property type="match status" value="2"/>
</dbReference>
<evidence type="ECO:0000256" key="2">
    <source>
        <dbReference type="ARBA" id="ARBA00022490"/>
    </source>
</evidence>
<sequence>MAGHSKWSQIKRKKAAEDSKRGRLFGKLIREITVAAREGGGDPDGNPWLRTAIENAKAANMPKENIEKAILRGTGELPGVAYEDVTYEAYGPAAVAILIQAVTDNTNRTVADLRRTLEKHGGSLGSTGSVAWNFERVGEILVDASRYDEDVAFEAALEAGAEDLRSEGDAYVVTTDPSSFHAVQDRLRNRGLEIKEAHLAMVSKTTVSVEGREAEQLLTLLESLEDLDDVQNIYSNLDIDEALLADLAGSG</sequence>
<organism evidence="9 10">
    <name type="scientific">Candidatus Kutchimonas denitrificans</name>
    <dbReference type="NCBI Taxonomy" id="3056748"/>
    <lineage>
        <taxon>Bacteria</taxon>
        <taxon>Pseudomonadati</taxon>
        <taxon>Gemmatimonadota</taxon>
        <taxon>Gemmatimonadia</taxon>
        <taxon>Candidatus Palauibacterales</taxon>
        <taxon>Candidatus Palauibacteraceae</taxon>
        <taxon>Candidatus Kutchimonas</taxon>
    </lineage>
</organism>
<evidence type="ECO:0000256" key="4">
    <source>
        <dbReference type="ARBA" id="ARBA00023125"/>
    </source>
</evidence>
<dbReference type="InterPro" id="IPR029072">
    <property type="entry name" value="YebC-like"/>
</dbReference>
<comment type="caution">
    <text evidence="9">The sequence shown here is derived from an EMBL/GenBank/DDBJ whole genome shotgun (WGS) entry which is preliminary data.</text>
</comment>
<keyword evidence="4 6" id="KW-0238">DNA-binding</keyword>
<dbReference type="GO" id="GO:0005829">
    <property type="term" value="C:cytosol"/>
    <property type="evidence" value="ECO:0007669"/>
    <property type="project" value="TreeGrafter"/>
</dbReference>
<dbReference type="InterPro" id="IPR026564">
    <property type="entry name" value="Transcrip_reg_TACO1-like_dom3"/>
</dbReference>
<dbReference type="Gene3D" id="1.10.10.200">
    <property type="match status" value="1"/>
</dbReference>
<dbReference type="NCBIfam" id="TIGR01033">
    <property type="entry name" value="YebC/PmpR family DNA-binding transcriptional regulator"/>
    <property type="match status" value="1"/>
</dbReference>
<comment type="similarity">
    <text evidence="1 6">Belongs to the TACO1 family.</text>
</comment>
<evidence type="ECO:0000259" key="7">
    <source>
        <dbReference type="Pfam" id="PF01709"/>
    </source>
</evidence>
<name>A0AAE5CB88_9BACT</name>
<dbReference type="PANTHER" id="PTHR12532">
    <property type="entry name" value="TRANSLATIONAL ACTIVATOR OF CYTOCHROME C OXIDASE 1"/>
    <property type="match status" value="1"/>
</dbReference>
<evidence type="ECO:0000256" key="3">
    <source>
        <dbReference type="ARBA" id="ARBA00023015"/>
    </source>
</evidence>
<evidence type="ECO:0000313" key="9">
    <source>
        <dbReference type="EMBL" id="NIR75512.1"/>
    </source>
</evidence>
<dbReference type="NCBIfam" id="NF001030">
    <property type="entry name" value="PRK00110.1"/>
    <property type="match status" value="1"/>
</dbReference>
<dbReference type="Pfam" id="PF01709">
    <property type="entry name" value="Transcrip_reg"/>
    <property type="match status" value="1"/>
</dbReference>
<keyword evidence="3 6" id="KW-0805">Transcription regulation</keyword>
<keyword evidence="5 6" id="KW-0804">Transcription</keyword>
<dbReference type="Pfam" id="PF20772">
    <property type="entry name" value="TACO1_YebC_N"/>
    <property type="match status" value="1"/>
</dbReference>
<comment type="subcellular location">
    <subcellularLocation>
        <location evidence="6">Cytoplasm</location>
    </subcellularLocation>
</comment>
<evidence type="ECO:0000256" key="6">
    <source>
        <dbReference type="HAMAP-Rule" id="MF_00693"/>
    </source>
</evidence>
<dbReference type="NCBIfam" id="NF009044">
    <property type="entry name" value="PRK12378.1"/>
    <property type="match status" value="1"/>
</dbReference>
<dbReference type="SUPFAM" id="SSF75625">
    <property type="entry name" value="YebC-like"/>
    <property type="match status" value="1"/>
</dbReference>
<dbReference type="HAMAP" id="MF_00693">
    <property type="entry name" value="Transcrip_reg_TACO1"/>
    <property type="match status" value="1"/>
</dbReference>
<dbReference type="GO" id="GO:0006355">
    <property type="term" value="P:regulation of DNA-templated transcription"/>
    <property type="evidence" value="ECO:0007669"/>
    <property type="project" value="UniProtKB-UniRule"/>
</dbReference>
<feature type="domain" description="TACO1/YebC-like second and third" evidence="7">
    <location>
        <begin position="82"/>
        <end position="237"/>
    </location>
</feature>
<accession>A0AAE5CB88</accession>
<feature type="domain" description="TACO1/YebC-like N-terminal" evidence="8">
    <location>
        <begin position="5"/>
        <end position="76"/>
    </location>
</feature>
<protein>
    <recommendedName>
        <fullName evidence="6">Probable transcriptional regulatory protein GWO12_10465</fullName>
    </recommendedName>
</protein>
<evidence type="ECO:0000313" key="10">
    <source>
        <dbReference type="Proteomes" id="UP000702544"/>
    </source>
</evidence>
<dbReference type="FunFam" id="1.10.10.200:FF:000002">
    <property type="entry name" value="Probable transcriptional regulatory protein CLM62_37755"/>
    <property type="match status" value="1"/>
</dbReference>